<sequence>MTSKQCIVVLYRVRRLFVKSNQGSVNIDDNLMFLTQKAKYYKRFCEIQCKMIERTENSILDLIEILENTNSNIVNILRDLKVFSPDPNSHKIGTYSLQIKGSLFELMEELAELNEFLNRTSSISINDSIKIHIKTIEEHEKIVMFQIYKFKSYDLINIIFKFNIFKLKIINSETNYNYIVATIIPTVNLWCIFSSLYLGVSFAILIIHFMQLDFYFISFFIRSFNLVQINNKNINILKLPYFTLNMIGIEGLYNKTRMSLLKNESEVRIDSNFVYSMLIFCREQISYYKNILFQKCLRNADVFDLVIDVLYENLMNDVRQLFEEHMDDLHEKFALNMNLLALGYRLKQFDDEHTDKISHQKQSWRSLILPHVHNWIKAIGKISSQMIFRYFIPKETFKKCIRKCLIFRKDKIF</sequence>
<dbReference type="EMBL" id="REGN01009689">
    <property type="protein sequence ID" value="RNA00574.1"/>
    <property type="molecule type" value="Genomic_DNA"/>
</dbReference>
<proteinExistence type="predicted"/>
<evidence type="ECO:0000313" key="2">
    <source>
        <dbReference type="Proteomes" id="UP000276133"/>
    </source>
</evidence>
<organism evidence="1 2">
    <name type="scientific">Brachionus plicatilis</name>
    <name type="common">Marine rotifer</name>
    <name type="synonym">Brachionus muelleri</name>
    <dbReference type="NCBI Taxonomy" id="10195"/>
    <lineage>
        <taxon>Eukaryota</taxon>
        <taxon>Metazoa</taxon>
        <taxon>Spiralia</taxon>
        <taxon>Gnathifera</taxon>
        <taxon>Rotifera</taxon>
        <taxon>Eurotatoria</taxon>
        <taxon>Monogononta</taxon>
        <taxon>Pseudotrocha</taxon>
        <taxon>Ploima</taxon>
        <taxon>Brachionidae</taxon>
        <taxon>Brachionus</taxon>
    </lineage>
</organism>
<gene>
    <name evidence="1" type="ORF">BpHYR1_053080</name>
</gene>
<keyword evidence="2" id="KW-1185">Reference proteome</keyword>
<dbReference type="AlphaFoldDB" id="A0A3M7PNL8"/>
<accession>A0A3M7PNL8</accession>
<protein>
    <submittedName>
        <fullName evidence="1">Uncharacterized protein</fullName>
    </submittedName>
</protein>
<name>A0A3M7PNL8_BRAPC</name>
<dbReference type="Proteomes" id="UP000276133">
    <property type="component" value="Unassembled WGS sequence"/>
</dbReference>
<dbReference type="OrthoDB" id="10609647at2759"/>
<evidence type="ECO:0000313" key="1">
    <source>
        <dbReference type="EMBL" id="RNA00574.1"/>
    </source>
</evidence>
<reference evidence="1 2" key="1">
    <citation type="journal article" date="2018" name="Sci. Rep.">
        <title>Genomic signatures of local adaptation to the degree of environmental predictability in rotifers.</title>
        <authorList>
            <person name="Franch-Gras L."/>
            <person name="Hahn C."/>
            <person name="Garcia-Roger E.M."/>
            <person name="Carmona M.J."/>
            <person name="Serra M."/>
            <person name="Gomez A."/>
        </authorList>
    </citation>
    <scope>NUCLEOTIDE SEQUENCE [LARGE SCALE GENOMIC DNA]</scope>
    <source>
        <strain evidence="1">HYR1</strain>
    </source>
</reference>
<comment type="caution">
    <text evidence="1">The sequence shown here is derived from an EMBL/GenBank/DDBJ whole genome shotgun (WGS) entry which is preliminary data.</text>
</comment>